<keyword evidence="2" id="KW-1185">Reference proteome</keyword>
<name>A0ACD3BED0_9AGAR</name>
<dbReference type="EMBL" id="ML208261">
    <property type="protein sequence ID" value="TFK76176.1"/>
    <property type="molecule type" value="Genomic_DNA"/>
</dbReference>
<proteinExistence type="predicted"/>
<gene>
    <name evidence="1" type="ORF">BDN72DRAFT_831632</name>
</gene>
<reference evidence="1 2" key="1">
    <citation type="journal article" date="2019" name="Nat. Ecol. Evol.">
        <title>Megaphylogeny resolves global patterns of mushroom evolution.</title>
        <authorList>
            <person name="Varga T."/>
            <person name="Krizsan K."/>
            <person name="Foldi C."/>
            <person name="Dima B."/>
            <person name="Sanchez-Garcia M."/>
            <person name="Sanchez-Ramirez S."/>
            <person name="Szollosi G.J."/>
            <person name="Szarkandi J.G."/>
            <person name="Papp V."/>
            <person name="Albert L."/>
            <person name="Andreopoulos W."/>
            <person name="Angelini C."/>
            <person name="Antonin V."/>
            <person name="Barry K.W."/>
            <person name="Bougher N.L."/>
            <person name="Buchanan P."/>
            <person name="Buyck B."/>
            <person name="Bense V."/>
            <person name="Catcheside P."/>
            <person name="Chovatia M."/>
            <person name="Cooper J."/>
            <person name="Damon W."/>
            <person name="Desjardin D."/>
            <person name="Finy P."/>
            <person name="Geml J."/>
            <person name="Haridas S."/>
            <person name="Hughes K."/>
            <person name="Justo A."/>
            <person name="Karasinski D."/>
            <person name="Kautmanova I."/>
            <person name="Kiss B."/>
            <person name="Kocsube S."/>
            <person name="Kotiranta H."/>
            <person name="LaButti K.M."/>
            <person name="Lechner B.E."/>
            <person name="Liimatainen K."/>
            <person name="Lipzen A."/>
            <person name="Lukacs Z."/>
            <person name="Mihaltcheva S."/>
            <person name="Morgado L.N."/>
            <person name="Niskanen T."/>
            <person name="Noordeloos M.E."/>
            <person name="Ohm R.A."/>
            <person name="Ortiz-Santana B."/>
            <person name="Ovrebo C."/>
            <person name="Racz N."/>
            <person name="Riley R."/>
            <person name="Savchenko A."/>
            <person name="Shiryaev A."/>
            <person name="Soop K."/>
            <person name="Spirin V."/>
            <person name="Szebenyi C."/>
            <person name="Tomsovsky M."/>
            <person name="Tulloss R.E."/>
            <person name="Uehling J."/>
            <person name="Grigoriev I.V."/>
            <person name="Vagvolgyi C."/>
            <person name="Papp T."/>
            <person name="Martin F.M."/>
            <person name="Miettinen O."/>
            <person name="Hibbett D.S."/>
            <person name="Nagy L.G."/>
        </authorList>
    </citation>
    <scope>NUCLEOTIDE SEQUENCE [LARGE SCALE GENOMIC DNA]</scope>
    <source>
        <strain evidence="1 2">NL-1719</strain>
    </source>
</reference>
<dbReference type="Proteomes" id="UP000308600">
    <property type="component" value="Unassembled WGS sequence"/>
</dbReference>
<protein>
    <submittedName>
        <fullName evidence="1">Uncharacterized protein</fullName>
    </submittedName>
</protein>
<evidence type="ECO:0000313" key="2">
    <source>
        <dbReference type="Proteomes" id="UP000308600"/>
    </source>
</evidence>
<sequence>MSSMWPFTSSQPQNTKDANGDKHSTGAGLVRAIAPNNTGDNQWPWPLSSPTPPPPPQFGWKDGAILTGFLLSLSIIPFFIGQRYAFKKLKQERELITRLLSRQLLLSRKEIRNDLLEEQKSLMEGIRGVLDGVEGKQRKVGERLDGVEMKQVKLKASLVQLVRENDGILEGLKRQAEKRGLDESAKSAKLQQLEEEVQDIRDRLDIGELDVIETNEKLRQVEKELKDTTREQLERETSLRQSLSSTLGDVASFMHEVELITPSLKVKNGVDVRGIERMRRFALGLQALPPPPDRGGPSLNDNQLQSSTSANSGSESELTTGTQGEMTRAQDPTLNPDPSRRTIYDMI</sequence>
<accession>A0ACD3BED0</accession>
<evidence type="ECO:0000313" key="1">
    <source>
        <dbReference type="EMBL" id="TFK76176.1"/>
    </source>
</evidence>
<organism evidence="1 2">
    <name type="scientific">Pluteus cervinus</name>
    <dbReference type="NCBI Taxonomy" id="181527"/>
    <lineage>
        <taxon>Eukaryota</taxon>
        <taxon>Fungi</taxon>
        <taxon>Dikarya</taxon>
        <taxon>Basidiomycota</taxon>
        <taxon>Agaricomycotina</taxon>
        <taxon>Agaricomycetes</taxon>
        <taxon>Agaricomycetidae</taxon>
        <taxon>Agaricales</taxon>
        <taxon>Pluteineae</taxon>
        <taxon>Pluteaceae</taxon>
        <taxon>Pluteus</taxon>
    </lineage>
</organism>